<feature type="domain" description="DUF1330" evidence="1">
    <location>
        <begin position="18"/>
        <end position="84"/>
    </location>
</feature>
<dbReference type="Proteomes" id="UP000184514">
    <property type="component" value="Unassembled WGS sequence"/>
</dbReference>
<proteinExistence type="predicted"/>
<name>A0A1L9P1B0_9RHOB</name>
<reference evidence="2 3" key="1">
    <citation type="submission" date="2016-10" db="EMBL/GenBank/DDBJ databases">
        <title>Genome sequence of Planktotalea frisia SH6-1.</title>
        <authorList>
            <person name="Poehlein A."/>
            <person name="Bakenhus I."/>
            <person name="Voget S."/>
            <person name="Brinkhoff T."/>
            <person name="Simon M."/>
        </authorList>
    </citation>
    <scope>NUCLEOTIDE SEQUENCE [LARGE SCALE GENOMIC DNA]</scope>
    <source>
        <strain evidence="2 3">SH6-1</strain>
    </source>
</reference>
<dbReference type="SUPFAM" id="SSF54909">
    <property type="entry name" value="Dimeric alpha+beta barrel"/>
    <property type="match status" value="1"/>
</dbReference>
<dbReference type="OrthoDB" id="9806380at2"/>
<sequence>MPNVVVTARLWVKDARFADFEAFEARAFQIMARHGAEIVLIEQDHAQVLRDGPHETHVLRFPSREAFDAYRVDPELLEMSNLRAVCILRTEVSLRQE</sequence>
<dbReference type="STRING" id="696762.PFRI_04310"/>
<dbReference type="RefSeq" id="WP_072629117.1">
    <property type="nucleotide sequence ID" value="NZ_MLCB01000033.1"/>
</dbReference>
<keyword evidence="3" id="KW-1185">Reference proteome</keyword>
<evidence type="ECO:0000259" key="1">
    <source>
        <dbReference type="Pfam" id="PF07045"/>
    </source>
</evidence>
<dbReference type="Pfam" id="PF07045">
    <property type="entry name" value="DUF1330"/>
    <property type="match status" value="1"/>
</dbReference>
<dbReference type="InterPro" id="IPR010753">
    <property type="entry name" value="DUF1330"/>
</dbReference>
<dbReference type="EMBL" id="MLCB01000033">
    <property type="protein sequence ID" value="OJI95340.1"/>
    <property type="molecule type" value="Genomic_DNA"/>
</dbReference>
<dbReference type="InterPro" id="IPR011008">
    <property type="entry name" value="Dimeric_a/b-barrel"/>
</dbReference>
<evidence type="ECO:0000313" key="2">
    <source>
        <dbReference type="EMBL" id="OJI95340.1"/>
    </source>
</evidence>
<gene>
    <name evidence="2" type="ORF">PFRI_04310</name>
</gene>
<dbReference type="AlphaFoldDB" id="A0A1L9P1B0"/>
<evidence type="ECO:0000313" key="3">
    <source>
        <dbReference type="Proteomes" id="UP000184514"/>
    </source>
</evidence>
<comment type="caution">
    <text evidence="2">The sequence shown here is derived from an EMBL/GenBank/DDBJ whole genome shotgun (WGS) entry which is preliminary data.</text>
</comment>
<protein>
    <recommendedName>
        <fullName evidence="1">DUF1330 domain-containing protein</fullName>
    </recommendedName>
</protein>
<organism evidence="2 3">
    <name type="scientific">Planktotalea frisia</name>
    <dbReference type="NCBI Taxonomy" id="696762"/>
    <lineage>
        <taxon>Bacteria</taxon>
        <taxon>Pseudomonadati</taxon>
        <taxon>Pseudomonadota</taxon>
        <taxon>Alphaproteobacteria</taxon>
        <taxon>Rhodobacterales</taxon>
        <taxon>Paracoccaceae</taxon>
        <taxon>Planktotalea</taxon>
    </lineage>
</organism>
<accession>A0A1L9P1B0</accession>
<dbReference type="Gene3D" id="3.30.70.100">
    <property type="match status" value="1"/>
</dbReference>